<dbReference type="PANTHER" id="PTHR40078">
    <property type="entry name" value="INTEGRAL MEMBRANE PROTEIN-RELATED"/>
    <property type="match status" value="1"/>
</dbReference>
<evidence type="ECO:0000256" key="1">
    <source>
        <dbReference type="SAM" id="Phobius"/>
    </source>
</evidence>
<feature type="transmembrane region" description="Helical" evidence="1">
    <location>
        <begin position="12"/>
        <end position="31"/>
    </location>
</feature>
<protein>
    <recommendedName>
        <fullName evidence="4">YitT family protein</fullName>
    </recommendedName>
</protein>
<keyword evidence="1" id="KW-1133">Transmembrane helix</keyword>
<feature type="transmembrane region" description="Helical" evidence="1">
    <location>
        <begin position="108"/>
        <end position="129"/>
    </location>
</feature>
<feature type="transmembrane region" description="Helical" evidence="1">
    <location>
        <begin position="51"/>
        <end position="70"/>
    </location>
</feature>
<sequence>MMNSTIKRFTIYFLGLFIMTIGIGMSVKSNLGVSPVSTIPYTITLIYGIEMGRATILFHIMLVLLQILILRKDFKIKNLLQVFVGVAFGYFTTFSNNLMSFLPDPSNYLFRIIFLFISIICVSLGILLYMSSDLVPLACEGIMQSVSYKTKIEFSKCKIGFDVTMVVISAVTCYISLNKLGSVREGTVISAICVGMVLKILTKCFKNNIDEFLENDISIANNLSENQ</sequence>
<dbReference type="AlphaFoldDB" id="A0A2A7MIP8"/>
<proteinExistence type="predicted"/>
<dbReference type="PANTHER" id="PTHR40078:SF1">
    <property type="entry name" value="INTEGRAL MEMBRANE PROTEIN"/>
    <property type="match status" value="1"/>
</dbReference>
<dbReference type="STRING" id="137838.GCA_001458595_03009"/>
<name>A0A2A7MIP8_9CLOT</name>
<keyword evidence="1" id="KW-0472">Membrane</keyword>
<comment type="caution">
    <text evidence="2">The sequence shown here is derived from an EMBL/GenBank/DDBJ whole genome shotgun (WGS) entry which is preliminary data.</text>
</comment>
<evidence type="ECO:0000313" key="3">
    <source>
        <dbReference type="Proteomes" id="UP000220840"/>
    </source>
</evidence>
<accession>A0A2A7MIP8</accession>
<dbReference type="OrthoDB" id="87655at2"/>
<dbReference type="Proteomes" id="UP000220840">
    <property type="component" value="Unassembled WGS sequence"/>
</dbReference>
<feature type="transmembrane region" description="Helical" evidence="1">
    <location>
        <begin position="82"/>
        <end position="102"/>
    </location>
</feature>
<evidence type="ECO:0008006" key="4">
    <source>
        <dbReference type="Google" id="ProtNLM"/>
    </source>
</evidence>
<gene>
    <name evidence="2" type="ORF">CQ394_07690</name>
</gene>
<dbReference type="Pfam" id="PF19700">
    <property type="entry name" value="DUF6198"/>
    <property type="match status" value="1"/>
</dbReference>
<evidence type="ECO:0000313" key="2">
    <source>
        <dbReference type="EMBL" id="PEG31575.1"/>
    </source>
</evidence>
<keyword evidence="3" id="KW-1185">Reference proteome</keyword>
<dbReference type="InterPro" id="IPR038750">
    <property type="entry name" value="YczE/YyaS-like"/>
</dbReference>
<dbReference type="EMBL" id="PDCJ01000001">
    <property type="protein sequence ID" value="PEG31575.1"/>
    <property type="molecule type" value="Genomic_DNA"/>
</dbReference>
<keyword evidence="1" id="KW-0812">Transmembrane</keyword>
<reference evidence="2 3" key="1">
    <citation type="submission" date="2017-10" db="EMBL/GenBank/DDBJ databases">
        <title>Effective Description of Clostridium neonatale sp. nov. linked to necrotizing enterocolitis in neonates and a clarification of species assignable to the genus Clostridium (Prazmowski 1880) emend. Lawson and Rainey 2016.</title>
        <authorList>
            <person name="Bernard K."/>
            <person name="Burdz T."/>
            <person name="Wiebe D."/>
            <person name="Balcewich B."/>
            <person name="Alfa M."/>
            <person name="Bernier A.-M."/>
        </authorList>
    </citation>
    <scope>NUCLEOTIDE SEQUENCE [LARGE SCALE GENOMIC DNA]</scope>
    <source>
        <strain evidence="2 3">LCDC99A005</strain>
    </source>
</reference>
<organism evidence="2 3">
    <name type="scientific">Clostridium neonatale</name>
    <dbReference type="NCBI Taxonomy" id="137838"/>
    <lineage>
        <taxon>Bacteria</taxon>
        <taxon>Bacillati</taxon>
        <taxon>Bacillota</taxon>
        <taxon>Clostridia</taxon>
        <taxon>Eubacteriales</taxon>
        <taxon>Clostridiaceae</taxon>
        <taxon>Clostridium</taxon>
    </lineage>
</organism>